<accession>A0A9P4Y696</accession>
<evidence type="ECO:0000259" key="2">
    <source>
        <dbReference type="Pfam" id="PF07883"/>
    </source>
</evidence>
<dbReference type="AlphaFoldDB" id="A0A9P4Y696"/>
<dbReference type="Gene3D" id="2.60.120.10">
    <property type="entry name" value="Jelly Rolls"/>
    <property type="match status" value="1"/>
</dbReference>
<dbReference type="PANTHER" id="PTHR36440">
    <property type="entry name" value="PUTATIVE (AFU_ORTHOLOGUE AFUA_8G07350)-RELATED"/>
    <property type="match status" value="1"/>
</dbReference>
<dbReference type="InterPro" id="IPR053146">
    <property type="entry name" value="QDO-like"/>
</dbReference>
<dbReference type="CDD" id="cd02208">
    <property type="entry name" value="cupin_RmlC-like"/>
    <property type="match status" value="1"/>
</dbReference>
<keyword evidence="4" id="KW-1185">Reference proteome</keyword>
<keyword evidence="1" id="KW-1133">Transmembrane helix</keyword>
<keyword evidence="1" id="KW-0472">Membrane</keyword>
<dbReference type="OrthoDB" id="9976870at2759"/>
<comment type="caution">
    <text evidence="3">The sequence shown here is derived from an EMBL/GenBank/DDBJ whole genome shotgun (WGS) entry which is preliminary data.</text>
</comment>
<gene>
    <name evidence="3" type="ORF">M406DRAFT_253352</name>
</gene>
<sequence length="221" mass="24787">MLSFLAKHPPRTKISHLDKFSLDGGRSLVEFKRPASRYLVINRLPPAASDAEARREGLSHNGANSSLAPPLHKHFWQEETFHVMSGTARFTLGTNRAERLAAAGEVVVVPRREIHTFCNASEETGLVVEFVLDPVSRGTDEAYFRNVWGYRDDCRKAGIRRSFFQALLFMHHGGIVMALPGPEMVFRYLGLLLNYVGGVMIGQVLLGYHSSYPEYYHNAAL</sequence>
<proteinExistence type="predicted"/>
<dbReference type="SUPFAM" id="SSF51182">
    <property type="entry name" value="RmlC-like cupins"/>
    <property type="match status" value="1"/>
</dbReference>
<dbReference type="RefSeq" id="XP_040778294.1">
    <property type="nucleotide sequence ID" value="XM_040916895.1"/>
</dbReference>
<feature type="domain" description="Cupin type-2" evidence="2">
    <location>
        <begin position="69"/>
        <end position="127"/>
    </location>
</feature>
<dbReference type="InterPro" id="IPR013096">
    <property type="entry name" value="Cupin_2"/>
</dbReference>
<evidence type="ECO:0000256" key="1">
    <source>
        <dbReference type="SAM" id="Phobius"/>
    </source>
</evidence>
<name>A0A9P4Y696_CRYP1</name>
<dbReference type="PANTHER" id="PTHR36440:SF1">
    <property type="entry name" value="PUTATIVE (AFU_ORTHOLOGUE AFUA_8G07350)-RELATED"/>
    <property type="match status" value="1"/>
</dbReference>
<dbReference type="EMBL" id="MU032346">
    <property type="protein sequence ID" value="KAF3767333.1"/>
    <property type="molecule type" value="Genomic_DNA"/>
</dbReference>
<dbReference type="Pfam" id="PF07883">
    <property type="entry name" value="Cupin_2"/>
    <property type="match status" value="1"/>
</dbReference>
<reference evidence="3" key="1">
    <citation type="journal article" date="2020" name="Phytopathology">
        <title>Genome sequence of the chestnut blight fungus Cryphonectria parasitica EP155: A fundamental resource for an archetypical invasive plant pathogen.</title>
        <authorList>
            <person name="Crouch J.A."/>
            <person name="Dawe A."/>
            <person name="Aerts A."/>
            <person name="Barry K."/>
            <person name="Churchill A.C.L."/>
            <person name="Grimwood J."/>
            <person name="Hillman B."/>
            <person name="Milgroom M.G."/>
            <person name="Pangilinan J."/>
            <person name="Smith M."/>
            <person name="Salamov A."/>
            <person name="Schmutz J."/>
            <person name="Yadav J."/>
            <person name="Grigoriev I.V."/>
            <person name="Nuss D."/>
        </authorList>
    </citation>
    <scope>NUCLEOTIDE SEQUENCE</scope>
    <source>
        <strain evidence="3">EP155</strain>
    </source>
</reference>
<evidence type="ECO:0000313" key="4">
    <source>
        <dbReference type="Proteomes" id="UP000803844"/>
    </source>
</evidence>
<feature type="transmembrane region" description="Helical" evidence="1">
    <location>
        <begin position="185"/>
        <end position="208"/>
    </location>
</feature>
<evidence type="ECO:0000313" key="3">
    <source>
        <dbReference type="EMBL" id="KAF3767333.1"/>
    </source>
</evidence>
<dbReference type="InterPro" id="IPR014710">
    <property type="entry name" value="RmlC-like_jellyroll"/>
</dbReference>
<dbReference type="InterPro" id="IPR011051">
    <property type="entry name" value="RmlC_Cupin_sf"/>
</dbReference>
<protein>
    <recommendedName>
        <fullName evidence="2">Cupin type-2 domain-containing protein</fullName>
    </recommendedName>
</protein>
<dbReference type="GeneID" id="63834024"/>
<organism evidence="3 4">
    <name type="scientific">Cryphonectria parasitica (strain ATCC 38755 / EP155)</name>
    <dbReference type="NCBI Taxonomy" id="660469"/>
    <lineage>
        <taxon>Eukaryota</taxon>
        <taxon>Fungi</taxon>
        <taxon>Dikarya</taxon>
        <taxon>Ascomycota</taxon>
        <taxon>Pezizomycotina</taxon>
        <taxon>Sordariomycetes</taxon>
        <taxon>Sordariomycetidae</taxon>
        <taxon>Diaporthales</taxon>
        <taxon>Cryphonectriaceae</taxon>
        <taxon>Cryphonectria-Endothia species complex</taxon>
        <taxon>Cryphonectria</taxon>
    </lineage>
</organism>
<keyword evidence="1" id="KW-0812">Transmembrane</keyword>
<dbReference type="Proteomes" id="UP000803844">
    <property type="component" value="Unassembled WGS sequence"/>
</dbReference>